<keyword evidence="1" id="KW-0732">Signal</keyword>
<feature type="chain" id="PRO_5016238392" description="Secreted protein" evidence="1">
    <location>
        <begin position="20"/>
        <end position="161"/>
    </location>
</feature>
<feature type="signal peptide" evidence="1">
    <location>
        <begin position="1"/>
        <end position="19"/>
    </location>
</feature>
<sequence length="161" mass="18055">MLIKLTSLISALIVITAHASALPATSENRINETNTYCFSAMGDKKPIFISLTLPQGPLRNGYVKYNNGASIPLKYSSNYNIAFSGVTKDYENLYREMINKKNTGYYSFYLYQDGITVLRYFSKKTKKEYFFFPDSGAAKASPPASLCDWSKSDLLDGDESK</sequence>
<dbReference type="Proteomes" id="UP000248395">
    <property type="component" value="Unassembled WGS sequence"/>
</dbReference>
<evidence type="ECO:0000313" key="2">
    <source>
        <dbReference type="EMBL" id="PXX49593.1"/>
    </source>
</evidence>
<reference evidence="2 3" key="1">
    <citation type="submission" date="2018-05" db="EMBL/GenBank/DDBJ databases">
        <title>Genomic Encyclopedia of Type Strains, Phase IV (KMG-IV): sequencing the most valuable type-strain genomes for metagenomic binning, comparative biology and taxonomic classification.</title>
        <authorList>
            <person name="Goeker M."/>
        </authorList>
    </citation>
    <scope>NUCLEOTIDE SEQUENCE [LARGE SCALE GENOMIC DNA]</scope>
    <source>
        <strain evidence="2 3">DSM 25134</strain>
    </source>
</reference>
<evidence type="ECO:0000256" key="1">
    <source>
        <dbReference type="SAM" id="SignalP"/>
    </source>
</evidence>
<dbReference type="AlphaFoldDB" id="A0A318JIC7"/>
<dbReference type="RefSeq" id="WP_146215929.1">
    <property type="nucleotide sequence ID" value="NZ_LNQU01000187.1"/>
</dbReference>
<comment type="caution">
    <text evidence="2">The sequence shown here is derived from an EMBL/GenBank/DDBJ whole genome shotgun (WGS) entry which is preliminary data.</text>
</comment>
<proteinExistence type="predicted"/>
<name>A0A318JIC7_9NEIS</name>
<gene>
    <name evidence="2" type="ORF">DFR38_104237</name>
</gene>
<keyword evidence="3" id="KW-1185">Reference proteome</keyword>
<evidence type="ECO:0008006" key="4">
    <source>
        <dbReference type="Google" id="ProtNLM"/>
    </source>
</evidence>
<organism evidence="2 3">
    <name type="scientific">Aquitalea magnusonii</name>
    <dbReference type="NCBI Taxonomy" id="332411"/>
    <lineage>
        <taxon>Bacteria</taxon>
        <taxon>Pseudomonadati</taxon>
        <taxon>Pseudomonadota</taxon>
        <taxon>Betaproteobacteria</taxon>
        <taxon>Neisseriales</taxon>
        <taxon>Chromobacteriaceae</taxon>
        <taxon>Aquitalea</taxon>
    </lineage>
</organism>
<protein>
    <recommendedName>
        <fullName evidence="4">Secreted protein</fullName>
    </recommendedName>
</protein>
<dbReference type="OrthoDB" id="8593070at2"/>
<accession>A0A318JIC7</accession>
<evidence type="ECO:0000313" key="3">
    <source>
        <dbReference type="Proteomes" id="UP000248395"/>
    </source>
</evidence>
<dbReference type="EMBL" id="QJKC01000004">
    <property type="protein sequence ID" value="PXX49593.1"/>
    <property type="molecule type" value="Genomic_DNA"/>
</dbReference>